<dbReference type="EMBL" id="CP053746">
    <property type="protein sequence ID" value="QKF52788.1"/>
    <property type="molecule type" value="Genomic_DNA"/>
</dbReference>
<proteinExistence type="predicted"/>
<accession>A0A6M8MVD0</accession>
<dbReference type="RefSeq" id="WP_172612018.1">
    <property type="nucleotide sequence ID" value="NZ_CP053746.1"/>
</dbReference>
<organism evidence="1 2">
    <name type="scientific">Pseudomonas graminis</name>
    <dbReference type="NCBI Taxonomy" id="158627"/>
    <lineage>
        <taxon>Bacteria</taxon>
        <taxon>Pseudomonadati</taxon>
        <taxon>Pseudomonadota</taxon>
        <taxon>Gammaproteobacteria</taxon>
        <taxon>Pseudomonadales</taxon>
        <taxon>Pseudomonadaceae</taxon>
        <taxon>Pseudomonas</taxon>
    </lineage>
</organism>
<name>A0A6M8MVD0_9PSED</name>
<gene>
    <name evidence="1" type="ORF">FX982_03780</name>
</gene>
<dbReference type="AlphaFoldDB" id="A0A6M8MVD0"/>
<reference evidence="2" key="1">
    <citation type="submission" date="2019-12" db="EMBL/GenBank/DDBJ databases">
        <title>Endophytic bacteria associated with Panax ginseng seedlings.</title>
        <authorList>
            <person name="Park J.M."/>
            <person name="Shin R."/>
            <person name="Jo S.H."/>
        </authorList>
    </citation>
    <scope>NUCLEOTIDE SEQUENCE [LARGE SCALE GENOMIC DNA]</scope>
    <source>
        <strain evidence="2">PgKB30</strain>
    </source>
</reference>
<protein>
    <submittedName>
        <fullName evidence="1">Uncharacterized protein</fullName>
    </submittedName>
</protein>
<evidence type="ECO:0000313" key="1">
    <source>
        <dbReference type="EMBL" id="QKF52788.1"/>
    </source>
</evidence>
<evidence type="ECO:0000313" key="2">
    <source>
        <dbReference type="Proteomes" id="UP000501989"/>
    </source>
</evidence>
<keyword evidence="2" id="KW-1185">Reference proteome</keyword>
<dbReference type="KEGG" id="pgg:FX982_03780"/>
<sequence>MSAESSHTKAVALIDTAISTLATGHAEMHLVYSNAAYTAVNVSHELQAITGDEFKRYCERIRDIDARFLGTSDERDSA</sequence>
<dbReference type="Proteomes" id="UP000501989">
    <property type="component" value="Chromosome"/>
</dbReference>